<comment type="caution">
    <text evidence="1">The sequence shown here is derived from an EMBL/GenBank/DDBJ whole genome shotgun (WGS) entry which is preliminary data.</text>
</comment>
<gene>
    <name evidence="1" type="ORF">ADL28_31325</name>
</gene>
<dbReference type="EMBL" id="LLZJ01000381">
    <property type="protein sequence ID" value="KUL47787.1"/>
    <property type="molecule type" value="Genomic_DNA"/>
</dbReference>
<evidence type="ECO:0000313" key="1">
    <source>
        <dbReference type="EMBL" id="KUL47787.1"/>
    </source>
</evidence>
<reference evidence="2" key="1">
    <citation type="submission" date="2015-10" db="EMBL/GenBank/DDBJ databases">
        <authorList>
            <person name="Ju K.-S."/>
            <person name="Doroghazi J.R."/>
            <person name="Metcalf W.W."/>
        </authorList>
    </citation>
    <scope>NUCLEOTIDE SEQUENCE [LARGE SCALE GENOMIC DNA]</scope>
    <source>
        <strain evidence="2">NRRL F-8817</strain>
    </source>
</reference>
<accession>A0A0X3VTL3</accession>
<dbReference type="Proteomes" id="UP000053413">
    <property type="component" value="Unassembled WGS sequence"/>
</dbReference>
<organism evidence="1 2">
    <name type="scientific">Streptomyces violaceusniger</name>
    <dbReference type="NCBI Taxonomy" id="68280"/>
    <lineage>
        <taxon>Bacteria</taxon>
        <taxon>Bacillati</taxon>
        <taxon>Actinomycetota</taxon>
        <taxon>Actinomycetes</taxon>
        <taxon>Kitasatosporales</taxon>
        <taxon>Streptomycetaceae</taxon>
        <taxon>Streptomyces</taxon>
        <taxon>Streptomyces violaceusniger group</taxon>
    </lineage>
</organism>
<sequence length="63" mass="6645">MASCLTLPPTIMSYSSAGLAQRPTQSWYRVPSVTCGPACAVRKLAYESSSQPNPCQPSAVPTV</sequence>
<evidence type="ECO:0000313" key="2">
    <source>
        <dbReference type="Proteomes" id="UP000053413"/>
    </source>
</evidence>
<name>A0A0X3VTL3_STRVO</name>
<dbReference type="AlphaFoldDB" id="A0A0X3VTL3"/>
<protein>
    <submittedName>
        <fullName evidence="1">Uncharacterized protein</fullName>
    </submittedName>
</protein>
<proteinExistence type="predicted"/>